<name>A0A7Y2H1Y4_UNCEI</name>
<protein>
    <submittedName>
        <fullName evidence="2">Intradiol ring-cleavage dioxygenase</fullName>
    </submittedName>
</protein>
<evidence type="ECO:0000313" key="3">
    <source>
        <dbReference type="Proteomes" id="UP000547674"/>
    </source>
</evidence>
<dbReference type="PANTHER" id="PTHR34315">
    <property type="match status" value="1"/>
</dbReference>
<dbReference type="GO" id="GO:0008199">
    <property type="term" value="F:ferric iron binding"/>
    <property type="evidence" value="ECO:0007669"/>
    <property type="project" value="InterPro"/>
</dbReference>
<proteinExistence type="predicted"/>
<dbReference type="PANTHER" id="PTHR34315:SF1">
    <property type="entry name" value="INTRADIOL RING-CLEAVAGE DIOXYGENASES DOMAIN-CONTAINING PROTEIN-RELATED"/>
    <property type="match status" value="1"/>
</dbReference>
<dbReference type="AlphaFoldDB" id="A0A7Y2H1Y4"/>
<feature type="domain" description="Intradiol ring-cleavage dioxygenases" evidence="1">
    <location>
        <begin position="55"/>
        <end position="163"/>
    </location>
</feature>
<gene>
    <name evidence="2" type="ORF">HKN21_05155</name>
</gene>
<dbReference type="InterPro" id="IPR006311">
    <property type="entry name" value="TAT_signal"/>
</dbReference>
<dbReference type="GO" id="GO:0016702">
    <property type="term" value="F:oxidoreductase activity, acting on single donors with incorporation of molecular oxygen, incorporation of two atoms of oxygen"/>
    <property type="evidence" value="ECO:0007669"/>
    <property type="project" value="InterPro"/>
</dbReference>
<comment type="caution">
    <text evidence="2">The sequence shown here is derived from an EMBL/GenBank/DDBJ whole genome shotgun (WGS) entry which is preliminary data.</text>
</comment>
<evidence type="ECO:0000259" key="1">
    <source>
        <dbReference type="Pfam" id="PF00775"/>
    </source>
</evidence>
<dbReference type="Gene3D" id="2.60.130.10">
    <property type="entry name" value="Aromatic compound dioxygenase"/>
    <property type="match status" value="1"/>
</dbReference>
<dbReference type="InterPro" id="IPR000627">
    <property type="entry name" value="Intradiol_dOase_C"/>
</dbReference>
<dbReference type="EMBL" id="JABDJR010000194">
    <property type="protein sequence ID" value="NNF06128.1"/>
    <property type="molecule type" value="Genomic_DNA"/>
</dbReference>
<reference evidence="2 3" key="1">
    <citation type="submission" date="2020-03" db="EMBL/GenBank/DDBJ databases">
        <title>Metabolic flexibility allows generalist bacteria to become dominant in a frequently disturbed ecosystem.</title>
        <authorList>
            <person name="Chen Y.-J."/>
            <person name="Leung P.M."/>
            <person name="Bay S.K."/>
            <person name="Hugenholtz P."/>
            <person name="Kessler A.J."/>
            <person name="Shelley G."/>
            <person name="Waite D.W."/>
            <person name="Cook P.L."/>
            <person name="Greening C."/>
        </authorList>
    </citation>
    <scope>NUCLEOTIDE SEQUENCE [LARGE SCALE GENOMIC DNA]</scope>
    <source>
        <strain evidence="2">SS_bin_28</strain>
    </source>
</reference>
<dbReference type="CDD" id="cd03457">
    <property type="entry name" value="intradiol_dioxygenase_like"/>
    <property type="match status" value="1"/>
</dbReference>
<dbReference type="SUPFAM" id="SSF49482">
    <property type="entry name" value="Aromatic compound dioxygenase"/>
    <property type="match status" value="1"/>
</dbReference>
<keyword evidence="2" id="KW-0223">Dioxygenase</keyword>
<accession>A0A7Y2H1Y4</accession>
<evidence type="ECO:0000313" key="2">
    <source>
        <dbReference type="EMBL" id="NNF06128.1"/>
    </source>
</evidence>
<organism evidence="2 3">
    <name type="scientific">Eiseniibacteriota bacterium</name>
    <dbReference type="NCBI Taxonomy" id="2212470"/>
    <lineage>
        <taxon>Bacteria</taxon>
        <taxon>Candidatus Eiseniibacteriota</taxon>
    </lineage>
</organism>
<dbReference type="Proteomes" id="UP000547674">
    <property type="component" value="Unassembled WGS sequence"/>
</dbReference>
<dbReference type="InterPro" id="IPR015889">
    <property type="entry name" value="Intradiol_dOase_core"/>
</dbReference>
<dbReference type="Pfam" id="PF00775">
    <property type="entry name" value="Dioxygenase_C"/>
    <property type="match status" value="1"/>
</dbReference>
<sequence>MHDDDGQVGWVLSRRQVLACFGAAGATLLSGGVPLKGPARVLAADCIARPAQAAGPYFVDDMLNRSDIRSDPSDQSISEGAEFNMTFRVSRFSGEECEPLAGVVVDLWHCDAAGVYSGVVDPNFNTVGKSFLRGLQIANSDGEATFTTIYPGWYPGRAVHFHFKIRSPEGFSPAFDFTSQLYFNDIFTDQVFQAEPYASRGLRTVRNSGDGIFNFGGSELLLDVTEEGGVYQSTFDLALDVPTPSKSARWGQIKKL</sequence>
<keyword evidence="2" id="KW-0560">Oxidoreductase</keyword>
<dbReference type="PROSITE" id="PS51318">
    <property type="entry name" value="TAT"/>
    <property type="match status" value="1"/>
</dbReference>